<evidence type="ECO:0000313" key="2">
    <source>
        <dbReference type="EMBL" id="POF64114.1"/>
    </source>
</evidence>
<keyword evidence="3" id="KW-1185">Reference proteome</keyword>
<evidence type="ECO:0000313" key="3">
    <source>
        <dbReference type="Proteomes" id="UP000237344"/>
    </source>
</evidence>
<feature type="region of interest" description="Disordered" evidence="1">
    <location>
        <begin position="1"/>
        <end position="24"/>
    </location>
</feature>
<reference evidence="2 3" key="1">
    <citation type="submission" date="2018-01" db="EMBL/GenBank/DDBJ databases">
        <title>Draft Genome Sequence of Komagataeibacter maltaceti LMG 1529, a Vinegar Producing Acetic Acid Bacterium Isolated from Malt Vinegar Brewery Acetifiers.</title>
        <authorList>
            <person name="Zhang Q."/>
            <person name="Hollensteiner J."/>
            <person name="Poehlein A."/>
            <person name="Daniel R."/>
        </authorList>
    </citation>
    <scope>NUCLEOTIDE SEQUENCE [LARGE SCALE GENOMIC DNA]</scope>
    <source>
        <strain evidence="2 3">LMG 1529</strain>
    </source>
</reference>
<protein>
    <submittedName>
        <fullName evidence="2">Uncharacterized protein</fullName>
    </submittedName>
</protein>
<dbReference type="RefSeq" id="WP_110093727.1">
    <property type="nucleotide sequence ID" value="NZ_NKUE01000040.1"/>
</dbReference>
<sequence>MTDSHTPSATEHLQKLAARGQHEPKLLTREEVTMLAAHVGKEHAGVEKEIAKKAEHNPEGVTADELRTLCKHILGEKKVR</sequence>
<comment type="caution">
    <text evidence="2">The sequence shown here is derived from an EMBL/GenBank/DDBJ whole genome shotgun (WGS) entry which is preliminary data.</text>
</comment>
<feature type="compositionally biased region" description="Polar residues" evidence="1">
    <location>
        <begin position="1"/>
        <end position="11"/>
    </location>
</feature>
<dbReference type="AlphaFoldDB" id="A0A2S3W5G0"/>
<dbReference type="EMBL" id="POTC01000001">
    <property type="protein sequence ID" value="POF64114.1"/>
    <property type="molecule type" value="Genomic_DNA"/>
</dbReference>
<gene>
    <name evidence="2" type="ORF">KMAL_00050</name>
</gene>
<name>A0A2S3W5G0_9PROT</name>
<organism evidence="2 3">
    <name type="scientific">Novacetimonas maltaceti</name>
    <dbReference type="NCBI Taxonomy" id="1203393"/>
    <lineage>
        <taxon>Bacteria</taxon>
        <taxon>Pseudomonadati</taxon>
        <taxon>Pseudomonadota</taxon>
        <taxon>Alphaproteobacteria</taxon>
        <taxon>Acetobacterales</taxon>
        <taxon>Acetobacteraceae</taxon>
        <taxon>Novacetimonas</taxon>
    </lineage>
</organism>
<dbReference type="OrthoDB" id="7280042at2"/>
<evidence type="ECO:0000256" key="1">
    <source>
        <dbReference type="SAM" id="MobiDB-lite"/>
    </source>
</evidence>
<accession>A0A2S3W5G0</accession>
<dbReference type="Proteomes" id="UP000237344">
    <property type="component" value="Unassembled WGS sequence"/>
</dbReference>
<proteinExistence type="predicted"/>